<organism evidence="8 9">
    <name type="scientific">Candidatus Adlerbacteria bacterium GW2011_GWA1_54_10</name>
    <dbReference type="NCBI Taxonomy" id="1618605"/>
    <lineage>
        <taxon>Bacteria</taxon>
        <taxon>Candidatus Adleribacteriota</taxon>
    </lineage>
</organism>
<dbReference type="EMBL" id="LCRO01000006">
    <property type="protein sequence ID" value="KKW35588.1"/>
    <property type="molecule type" value="Genomic_DNA"/>
</dbReference>
<keyword evidence="3" id="KW-0540">Nuclease</keyword>
<evidence type="ECO:0000256" key="4">
    <source>
        <dbReference type="ARBA" id="ARBA00022723"/>
    </source>
</evidence>
<name>A0A0G1XWM1_9BACT</name>
<evidence type="ECO:0000313" key="9">
    <source>
        <dbReference type="Proteomes" id="UP000034740"/>
    </source>
</evidence>
<dbReference type="GO" id="GO:0004222">
    <property type="term" value="F:metalloendopeptidase activity"/>
    <property type="evidence" value="ECO:0007669"/>
    <property type="project" value="InterPro"/>
</dbReference>
<keyword evidence="5" id="KW-0255">Endonuclease</keyword>
<dbReference type="SUPFAM" id="SSF55486">
    <property type="entry name" value="Metalloproteases ('zincins'), catalytic domain"/>
    <property type="match status" value="1"/>
</dbReference>
<keyword evidence="4" id="KW-0479">Metal-binding</keyword>
<protein>
    <submittedName>
        <fullName evidence="8">Uncharacterized protein</fullName>
    </submittedName>
</protein>
<gene>
    <name evidence="8" type="ORF">UY83_C0006G0065</name>
</gene>
<evidence type="ECO:0000256" key="1">
    <source>
        <dbReference type="ARBA" id="ARBA00001947"/>
    </source>
</evidence>
<evidence type="ECO:0000256" key="3">
    <source>
        <dbReference type="ARBA" id="ARBA00022722"/>
    </source>
</evidence>
<reference evidence="8 9" key="1">
    <citation type="journal article" date="2015" name="Nature">
        <title>rRNA introns, odd ribosomes, and small enigmatic genomes across a large radiation of phyla.</title>
        <authorList>
            <person name="Brown C.T."/>
            <person name="Hug L.A."/>
            <person name="Thomas B.C."/>
            <person name="Sharon I."/>
            <person name="Castelle C.J."/>
            <person name="Singh A."/>
            <person name="Wilkins M.J."/>
            <person name="Williams K.H."/>
            <person name="Banfield J.F."/>
        </authorList>
    </citation>
    <scope>NUCLEOTIDE SEQUENCE [LARGE SCALE GENOMIC DNA]</scope>
</reference>
<proteinExistence type="inferred from homology"/>
<comment type="caution">
    <text evidence="8">The sequence shown here is derived from an EMBL/GenBank/DDBJ whole genome shotgun (WGS) entry which is preliminary data.</text>
</comment>
<dbReference type="GO" id="GO:0004519">
    <property type="term" value="F:endonuclease activity"/>
    <property type="evidence" value="ECO:0007669"/>
    <property type="project" value="UniProtKB-KW"/>
</dbReference>
<evidence type="ECO:0000256" key="7">
    <source>
        <dbReference type="ARBA" id="ARBA00022833"/>
    </source>
</evidence>
<sequence>MVGVNYQKIKEAVLGKRYELSVAFLPPAEMRKVARRALGRDKASNVFAFPLSKTSGEILLCKSASKPFTVEYLFIHGLLHIKGLKHGVIMEREERQILKKFGLKLLCKQQSRVSTSGHTT</sequence>
<dbReference type="InterPro" id="IPR023091">
    <property type="entry name" value="MetalPrtase_cat_dom_sf_prd"/>
</dbReference>
<evidence type="ECO:0000256" key="6">
    <source>
        <dbReference type="ARBA" id="ARBA00022801"/>
    </source>
</evidence>
<dbReference type="InterPro" id="IPR002036">
    <property type="entry name" value="YbeY"/>
</dbReference>
<evidence type="ECO:0000256" key="2">
    <source>
        <dbReference type="ARBA" id="ARBA00010875"/>
    </source>
</evidence>
<accession>A0A0G1XWM1</accession>
<dbReference type="Proteomes" id="UP000034740">
    <property type="component" value="Unassembled WGS sequence"/>
</dbReference>
<comment type="cofactor">
    <cofactor evidence="1">
        <name>Zn(2+)</name>
        <dbReference type="ChEBI" id="CHEBI:29105"/>
    </cofactor>
</comment>
<keyword evidence="7" id="KW-0862">Zinc</keyword>
<evidence type="ECO:0000256" key="5">
    <source>
        <dbReference type="ARBA" id="ARBA00022759"/>
    </source>
</evidence>
<keyword evidence="6" id="KW-0378">Hydrolase</keyword>
<comment type="similarity">
    <text evidence="2">Belongs to the endoribonuclease YbeY family.</text>
</comment>
<evidence type="ECO:0000313" key="8">
    <source>
        <dbReference type="EMBL" id="KKW35588.1"/>
    </source>
</evidence>
<dbReference type="GO" id="GO:0046872">
    <property type="term" value="F:metal ion binding"/>
    <property type="evidence" value="ECO:0007669"/>
    <property type="project" value="UniProtKB-KW"/>
</dbReference>
<dbReference type="Pfam" id="PF02130">
    <property type="entry name" value="YbeY"/>
    <property type="match status" value="1"/>
</dbReference>
<dbReference type="GO" id="GO:0006364">
    <property type="term" value="P:rRNA processing"/>
    <property type="evidence" value="ECO:0007669"/>
    <property type="project" value="InterPro"/>
</dbReference>
<dbReference type="AlphaFoldDB" id="A0A0G1XWM1"/>
<dbReference type="Gene3D" id="3.40.390.30">
    <property type="entry name" value="Metalloproteases ('zincins'), catalytic domain"/>
    <property type="match status" value="1"/>
</dbReference>